<keyword evidence="4" id="KW-0788">Thiol protease</keyword>
<dbReference type="InterPro" id="IPR051202">
    <property type="entry name" value="Peptidase_C40"/>
</dbReference>
<comment type="similarity">
    <text evidence="1">Belongs to the peptidase C40 family.</text>
</comment>
<dbReference type="PATRIC" id="fig|1473.5.peg.4607"/>
<dbReference type="InterPro" id="IPR000064">
    <property type="entry name" value="NLP_P60_dom"/>
</dbReference>
<evidence type="ECO:0000313" key="5">
    <source>
        <dbReference type="EMBL" id="KNE21554.1"/>
    </source>
</evidence>
<accession>A0A0L0QSM6</accession>
<dbReference type="OrthoDB" id="9813368at2"/>
<evidence type="ECO:0000313" key="6">
    <source>
        <dbReference type="Proteomes" id="UP000036780"/>
    </source>
</evidence>
<dbReference type="InterPro" id="IPR057812">
    <property type="entry name" value="SH3_YKFC_2nd"/>
</dbReference>
<evidence type="ECO:0000256" key="2">
    <source>
        <dbReference type="ARBA" id="ARBA00022670"/>
    </source>
</evidence>
<dbReference type="InterPro" id="IPR038765">
    <property type="entry name" value="Papain-like_cys_pep_sf"/>
</dbReference>
<gene>
    <name evidence="5" type="ORF">AFK71_07830</name>
</gene>
<evidence type="ECO:0000256" key="3">
    <source>
        <dbReference type="ARBA" id="ARBA00022801"/>
    </source>
</evidence>
<protein>
    <submittedName>
        <fullName evidence="5">Peptidase</fullName>
    </submittedName>
</protein>
<dbReference type="GO" id="GO:0008234">
    <property type="term" value="F:cysteine-type peptidase activity"/>
    <property type="evidence" value="ECO:0007669"/>
    <property type="project" value="UniProtKB-KW"/>
</dbReference>
<reference evidence="6" key="1">
    <citation type="submission" date="2015-07" db="EMBL/GenBank/DDBJ databases">
        <title>Fjat-10053 dsm26.</title>
        <authorList>
            <person name="Liu B."/>
            <person name="Wang J."/>
            <person name="Zhu Y."/>
            <person name="Liu G."/>
            <person name="Chen Q."/>
            <person name="Chen Z."/>
            <person name="Lan J."/>
            <person name="Che J."/>
            <person name="Ge C."/>
            <person name="Shi H."/>
            <person name="Pan Z."/>
            <person name="Liu X."/>
        </authorList>
    </citation>
    <scope>NUCLEOTIDE SEQUENCE [LARGE SCALE GENOMIC DNA]</scope>
    <source>
        <strain evidence="6">DSM 26</strain>
    </source>
</reference>
<dbReference type="GO" id="GO:0006508">
    <property type="term" value="P:proteolysis"/>
    <property type="evidence" value="ECO:0007669"/>
    <property type="project" value="UniProtKB-KW"/>
</dbReference>
<proteinExistence type="inferred from homology"/>
<evidence type="ECO:0000256" key="4">
    <source>
        <dbReference type="ARBA" id="ARBA00022807"/>
    </source>
</evidence>
<dbReference type="Pfam" id="PF23795">
    <property type="entry name" value="SH3_YKFC_2nd"/>
    <property type="match status" value="1"/>
</dbReference>
<sequence length="333" mass="36804">MVTEQTFDQTEREIYVASVSVATVWTDPSSARAIDELAISNPANVDEWVNQLDDTQKLALCDENRIQTQLLYGERVMVTKRTGDWAHIVIPSQPSRKDNRGYPGWVPACQIKKMNIADWQQPVKAVIRSSFAWLTFDHQAAISLSYLTILPVKAHHEDAVTVITPHGIGYVDTNDVELFSNIDGVRYGNGEAIVAVAKKYVGLEYFWGGMSTLGFDCSGLAYAAHKANGYQIARDAGDQATAGIEVPLEKLRPGDLLFFAYEEGKGRIHHVGIYSGDGTMLHAPQTGKGIEKISIANTIYETELCTARRYWREGGTVQNGESNPRSESSAEVF</sequence>
<keyword evidence="6" id="KW-1185">Reference proteome</keyword>
<evidence type="ECO:0000256" key="1">
    <source>
        <dbReference type="ARBA" id="ARBA00007074"/>
    </source>
</evidence>
<dbReference type="PROSITE" id="PS51935">
    <property type="entry name" value="NLPC_P60"/>
    <property type="match status" value="1"/>
</dbReference>
<name>A0A0L0QSM6_VIRPA</name>
<dbReference type="SUPFAM" id="SSF54001">
    <property type="entry name" value="Cysteine proteinases"/>
    <property type="match status" value="1"/>
</dbReference>
<dbReference type="Gene3D" id="3.90.1720.10">
    <property type="entry name" value="endopeptidase domain like (from Nostoc punctiforme)"/>
    <property type="match status" value="1"/>
</dbReference>
<dbReference type="Proteomes" id="UP000036780">
    <property type="component" value="Unassembled WGS sequence"/>
</dbReference>
<dbReference type="Pfam" id="PF00877">
    <property type="entry name" value="NLPC_P60"/>
    <property type="match status" value="1"/>
</dbReference>
<dbReference type="PANTHER" id="PTHR47053">
    <property type="entry name" value="MUREIN DD-ENDOPEPTIDASE MEPH-RELATED"/>
    <property type="match status" value="1"/>
</dbReference>
<organism evidence="5 6">
    <name type="scientific">Virgibacillus pantothenticus</name>
    <dbReference type="NCBI Taxonomy" id="1473"/>
    <lineage>
        <taxon>Bacteria</taxon>
        <taxon>Bacillati</taxon>
        <taxon>Bacillota</taxon>
        <taxon>Bacilli</taxon>
        <taxon>Bacillales</taxon>
        <taxon>Bacillaceae</taxon>
        <taxon>Virgibacillus</taxon>
    </lineage>
</organism>
<dbReference type="PANTHER" id="PTHR47053:SF3">
    <property type="entry name" value="GAMMA-D-GLUTAMYL-L-LYSINE DIPEPTIDYL-PEPTIDASE"/>
    <property type="match status" value="1"/>
</dbReference>
<dbReference type="EMBL" id="LGTO01000005">
    <property type="protein sequence ID" value="KNE21554.1"/>
    <property type="molecule type" value="Genomic_DNA"/>
</dbReference>
<dbReference type="AlphaFoldDB" id="A0A0L0QSM6"/>
<comment type="caution">
    <text evidence="5">The sequence shown here is derived from an EMBL/GenBank/DDBJ whole genome shotgun (WGS) entry which is preliminary data.</text>
</comment>
<keyword evidence="2" id="KW-0645">Protease</keyword>
<keyword evidence="3" id="KW-0378">Hydrolase</keyword>
<dbReference type="Gene3D" id="2.30.30.40">
    <property type="entry name" value="SH3 Domains"/>
    <property type="match status" value="2"/>
</dbReference>